<dbReference type="PRINTS" id="PR00420">
    <property type="entry name" value="RNGMNOXGNASE"/>
</dbReference>
<accession>A0A7W2ACL3</accession>
<comment type="caution">
    <text evidence="2">The sequence shown here is derived from an EMBL/GenBank/DDBJ whole genome shotgun (WGS) entry which is preliminary data.</text>
</comment>
<evidence type="ECO:0000313" key="2">
    <source>
        <dbReference type="EMBL" id="MBA4502662.1"/>
    </source>
</evidence>
<reference evidence="2 3" key="1">
    <citation type="submission" date="2020-07" db="EMBL/GenBank/DDBJ databases">
        <title>Bacterium isolated from marien macroalgae.</title>
        <authorList>
            <person name="Zhu K."/>
            <person name="Lu D."/>
            <person name="Du Z."/>
        </authorList>
    </citation>
    <scope>NUCLEOTIDE SEQUENCE [LARGE SCALE GENOMIC DNA]</scope>
    <source>
        <strain evidence="2 3">3-1745</strain>
    </source>
</reference>
<dbReference type="Proteomes" id="UP000538931">
    <property type="component" value="Unassembled WGS sequence"/>
</dbReference>
<name>A0A7W2ACL3_9GAMM</name>
<dbReference type="Gene3D" id="3.50.50.60">
    <property type="entry name" value="FAD/NAD(P)-binding domain"/>
    <property type="match status" value="1"/>
</dbReference>
<proteinExistence type="predicted"/>
<dbReference type="RefSeq" id="WP_181739675.1">
    <property type="nucleotide sequence ID" value="NZ_JACEMT010000049.1"/>
</dbReference>
<evidence type="ECO:0000313" key="3">
    <source>
        <dbReference type="Proteomes" id="UP000538931"/>
    </source>
</evidence>
<dbReference type="InterPro" id="IPR002938">
    <property type="entry name" value="FAD-bd"/>
</dbReference>
<dbReference type="InterPro" id="IPR050816">
    <property type="entry name" value="Flavin-dep_Halogenase_NPB"/>
</dbReference>
<feature type="domain" description="FAD-binding" evidence="1">
    <location>
        <begin position="6"/>
        <end position="287"/>
    </location>
</feature>
<dbReference type="EMBL" id="JACEMT010000049">
    <property type="protein sequence ID" value="MBA4502662.1"/>
    <property type="molecule type" value="Genomic_DNA"/>
</dbReference>
<dbReference type="SUPFAM" id="SSF51905">
    <property type="entry name" value="FAD/NAD(P)-binding domain"/>
    <property type="match status" value="1"/>
</dbReference>
<dbReference type="InterPro" id="IPR036188">
    <property type="entry name" value="FAD/NAD-bd_sf"/>
</dbReference>
<dbReference type="AlphaFoldDB" id="A0A7W2ACL3"/>
<evidence type="ECO:0000259" key="1">
    <source>
        <dbReference type="Pfam" id="PF01494"/>
    </source>
</evidence>
<gene>
    <name evidence="2" type="ORF">H1S06_09830</name>
</gene>
<dbReference type="PANTHER" id="PTHR43747">
    <property type="entry name" value="FAD-BINDING PROTEIN"/>
    <property type="match status" value="1"/>
</dbReference>
<sequence length="442" mass="48379">MPEEHILVLGGGPAGSAVAIGLSRMGYAVTLVGEPRPFDAVEGVSERVIQGMKSAGFERALEVVGGASPRQVTWSGSTNAANTEHLVPRQAFDQALLQDLAQQGVRVLRGRVLSCRVTEMGHQAQVRLEAGGEQVVSAAFLVEARGRAAPAAGIPRVKGTHTVSLLQYWQGPEAMPCTAIQSFADGWAWLARRKNGRRYLQLTLDVAGTQLPPKQGLSDWCRERFAQLEQAEPFMHASEPVGEVYARTSAPVLCEQSAGANWIRVGDAAMAVDPLSGNGIFQALSSALQAPAVVNTLMRHPERAALAQAFHEARMEGLFYRFARIGRDFYAQEQQWPQTPFWRARSQWPDTCPMHEAITPEQVTTEWRPVVREGLIEQAHVVVTPDQPLGVWHLNGVRLAPLLDAIRAAPALPPEQVLSHLLGEEKAVLMTRWMRQQGWLAS</sequence>
<organism evidence="2 3">
    <name type="scientific">Marinobacterium marinum</name>
    <dbReference type="NCBI Taxonomy" id="2756129"/>
    <lineage>
        <taxon>Bacteria</taxon>
        <taxon>Pseudomonadati</taxon>
        <taxon>Pseudomonadota</taxon>
        <taxon>Gammaproteobacteria</taxon>
        <taxon>Oceanospirillales</taxon>
        <taxon>Oceanospirillaceae</taxon>
        <taxon>Marinobacterium</taxon>
    </lineage>
</organism>
<dbReference type="Pfam" id="PF01494">
    <property type="entry name" value="FAD_binding_3"/>
    <property type="match status" value="1"/>
</dbReference>
<protein>
    <submittedName>
        <fullName evidence="2">Tryptophan 7-halogenase</fullName>
    </submittedName>
</protein>
<keyword evidence="3" id="KW-1185">Reference proteome</keyword>
<dbReference type="PANTHER" id="PTHR43747:SF1">
    <property type="entry name" value="SLR1998 PROTEIN"/>
    <property type="match status" value="1"/>
</dbReference>
<dbReference type="GO" id="GO:0071949">
    <property type="term" value="F:FAD binding"/>
    <property type="evidence" value="ECO:0007669"/>
    <property type="project" value="InterPro"/>
</dbReference>